<accession>A0A1I7FNY4</accession>
<dbReference type="AlphaFoldDB" id="A0A1I7FNY4"/>
<evidence type="ECO:0000313" key="2">
    <source>
        <dbReference type="Proteomes" id="UP000182491"/>
    </source>
</evidence>
<dbReference type="OrthoDB" id="676831at2"/>
<reference evidence="2" key="1">
    <citation type="submission" date="2016-10" db="EMBL/GenBank/DDBJ databases">
        <authorList>
            <person name="Varghese N."/>
        </authorList>
    </citation>
    <scope>NUCLEOTIDE SEQUENCE [LARGE SCALE GENOMIC DNA]</scope>
    <source>
        <strain evidence="2">DSM 18820</strain>
    </source>
</reference>
<name>A0A1I7FNY4_9BACT</name>
<evidence type="ECO:0008006" key="3">
    <source>
        <dbReference type="Google" id="ProtNLM"/>
    </source>
</evidence>
<keyword evidence="2" id="KW-1185">Reference proteome</keyword>
<organism evidence="1 2">
    <name type="scientific">Pontibacter akesuensis</name>
    <dbReference type="NCBI Taxonomy" id="388950"/>
    <lineage>
        <taxon>Bacteria</taxon>
        <taxon>Pseudomonadati</taxon>
        <taxon>Bacteroidota</taxon>
        <taxon>Cytophagia</taxon>
        <taxon>Cytophagales</taxon>
        <taxon>Hymenobacteraceae</taxon>
        <taxon>Pontibacter</taxon>
    </lineage>
</organism>
<dbReference type="Proteomes" id="UP000182491">
    <property type="component" value="Unassembled WGS sequence"/>
</dbReference>
<dbReference type="RefSeq" id="WP_068839341.1">
    <property type="nucleotide sequence ID" value="NZ_BMXC01000001.1"/>
</dbReference>
<gene>
    <name evidence="1" type="ORF">SAMN04487941_0356</name>
</gene>
<protein>
    <recommendedName>
        <fullName evidence="3">DUF4304 domain-containing protein</fullName>
    </recommendedName>
</protein>
<dbReference type="EMBL" id="FPCA01000001">
    <property type="protein sequence ID" value="SFU37893.1"/>
    <property type="molecule type" value="Genomic_DNA"/>
</dbReference>
<sequence>MEQDAFSNIVRAYISKVHPIFLESISYQADGSFDCTLKNAKGEFSVWIATYNSEVTLGLQAADGNSDCHTHMSFYGEKPTEQLEAMKNHLEKIFSNKLLFMQSSLSGYSWTDNIEHALKKMKKNESIKFFKWDES</sequence>
<evidence type="ECO:0000313" key="1">
    <source>
        <dbReference type="EMBL" id="SFU37893.1"/>
    </source>
</evidence>
<proteinExistence type="predicted"/>